<feature type="transmembrane region" description="Helical" evidence="1">
    <location>
        <begin position="6"/>
        <end position="26"/>
    </location>
</feature>
<sequence length="91" mass="10620">MIVLFYLFLFLNTISFLSIGYDKYLAKNYKNRVSEKTLLVLILIGGTIGSGLGMIFFRHKTAKNSYLIKFYGIVFFQILISWLYLCNPFKN</sequence>
<dbReference type="EMBL" id="FQWF01000007">
    <property type="protein sequence ID" value="SHG57902.1"/>
    <property type="molecule type" value="Genomic_DNA"/>
</dbReference>
<dbReference type="AlphaFoldDB" id="A0A1M5KYF7"/>
<organism evidence="2 3">
    <name type="scientific">Flavobacterium micromati</name>
    <dbReference type="NCBI Taxonomy" id="229205"/>
    <lineage>
        <taxon>Bacteria</taxon>
        <taxon>Pseudomonadati</taxon>
        <taxon>Bacteroidota</taxon>
        <taxon>Flavobacteriia</taxon>
        <taxon>Flavobacteriales</taxon>
        <taxon>Flavobacteriaceae</taxon>
        <taxon>Flavobacterium</taxon>
    </lineage>
</organism>
<proteinExistence type="predicted"/>
<dbReference type="OrthoDB" id="1080927at2"/>
<feature type="transmembrane region" description="Helical" evidence="1">
    <location>
        <begin position="38"/>
        <end position="56"/>
    </location>
</feature>
<dbReference type="Pfam" id="PF06961">
    <property type="entry name" value="DUF1294"/>
    <property type="match status" value="1"/>
</dbReference>
<evidence type="ECO:0000313" key="2">
    <source>
        <dbReference type="EMBL" id="SHG57902.1"/>
    </source>
</evidence>
<keyword evidence="1" id="KW-0812">Transmembrane</keyword>
<feature type="transmembrane region" description="Helical" evidence="1">
    <location>
        <begin position="68"/>
        <end position="86"/>
    </location>
</feature>
<gene>
    <name evidence="2" type="ORF">SAMN05444372_107142</name>
</gene>
<name>A0A1M5KYF7_9FLAO</name>
<reference evidence="3" key="1">
    <citation type="submission" date="2016-11" db="EMBL/GenBank/DDBJ databases">
        <authorList>
            <person name="Varghese N."/>
            <person name="Submissions S."/>
        </authorList>
    </citation>
    <scope>NUCLEOTIDE SEQUENCE [LARGE SCALE GENOMIC DNA]</scope>
    <source>
        <strain evidence="3">DSM 17659</strain>
    </source>
</reference>
<protein>
    <submittedName>
        <fullName evidence="2">Uncharacterized membrane protein YsdA, DUF1294 family</fullName>
    </submittedName>
</protein>
<evidence type="ECO:0000256" key="1">
    <source>
        <dbReference type="SAM" id="Phobius"/>
    </source>
</evidence>
<keyword evidence="3" id="KW-1185">Reference proteome</keyword>
<evidence type="ECO:0000313" key="3">
    <source>
        <dbReference type="Proteomes" id="UP000184020"/>
    </source>
</evidence>
<keyword evidence="1" id="KW-1133">Transmembrane helix</keyword>
<dbReference type="Proteomes" id="UP000184020">
    <property type="component" value="Unassembled WGS sequence"/>
</dbReference>
<accession>A0A1M5KYF7</accession>
<dbReference type="RefSeq" id="WP_073019439.1">
    <property type="nucleotide sequence ID" value="NZ_FQWF01000007.1"/>
</dbReference>
<keyword evidence="1" id="KW-0472">Membrane</keyword>
<dbReference type="InterPro" id="IPR010718">
    <property type="entry name" value="DUF1294"/>
</dbReference>